<comment type="similarity">
    <text evidence="2">Belongs to the UPF0154 family.</text>
</comment>
<reference evidence="7" key="1">
    <citation type="submission" date="2023-08" db="EMBL/GenBank/DDBJ databases">
        <title>Complete genome sequence of Mycoplasma seminis 2200.</title>
        <authorList>
            <person name="Spergser J."/>
        </authorList>
    </citation>
    <scope>NUCLEOTIDE SEQUENCE [LARGE SCALE GENOMIC DNA]</scope>
    <source>
        <strain evidence="7">2200</strain>
    </source>
</reference>
<evidence type="ECO:0000256" key="3">
    <source>
        <dbReference type="ARBA" id="ARBA00022692"/>
    </source>
</evidence>
<keyword evidence="8" id="KW-1185">Reference proteome</keyword>
<proteinExistence type="inferred from homology"/>
<name>A0ABY9HCN2_9MOLU</name>
<sequence>MVEMSNGAFAGMIIGVVILVALAAALVTFFITKKKFEQQLRENPPINEKMIRIMFKQMGRTASETQIRQIMKSMNQAKNK</sequence>
<dbReference type="Proteomes" id="UP001237011">
    <property type="component" value="Chromosome"/>
</dbReference>
<evidence type="ECO:0000256" key="6">
    <source>
        <dbReference type="SAM" id="Phobius"/>
    </source>
</evidence>
<keyword evidence="3 6" id="KW-0812">Transmembrane</keyword>
<keyword evidence="4 6" id="KW-1133">Transmembrane helix</keyword>
<comment type="subcellular location">
    <subcellularLocation>
        <location evidence="1">Membrane</location>
        <topology evidence="1">Single-pass membrane protein</topology>
    </subcellularLocation>
</comment>
<evidence type="ECO:0000256" key="2">
    <source>
        <dbReference type="ARBA" id="ARBA00006694"/>
    </source>
</evidence>
<evidence type="ECO:0000256" key="4">
    <source>
        <dbReference type="ARBA" id="ARBA00022989"/>
    </source>
</evidence>
<evidence type="ECO:0000256" key="1">
    <source>
        <dbReference type="ARBA" id="ARBA00004167"/>
    </source>
</evidence>
<dbReference type="EMBL" id="CP132191">
    <property type="protein sequence ID" value="WLP85950.1"/>
    <property type="molecule type" value="Genomic_DNA"/>
</dbReference>
<keyword evidence="5 6" id="KW-0472">Membrane</keyword>
<evidence type="ECO:0000256" key="5">
    <source>
        <dbReference type="ARBA" id="ARBA00023136"/>
    </source>
</evidence>
<evidence type="ECO:0000313" key="8">
    <source>
        <dbReference type="Proteomes" id="UP001237011"/>
    </source>
</evidence>
<protein>
    <submittedName>
        <fullName evidence="7">YneF family protein</fullName>
    </submittedName>
</protein>
<feature type="transmembrane region" description="Helical" evidence="6">
    <location>
        <begin position="6"/>
        <end position="31"/>
    </location>
</feature>
<dbReference type="RefSeq" id="WP_305938372.1">
    <property type="nucleotide sequence ID" value="NZ_CP132191.1"/>
</dbReference>
<organism evidence="7 8">
    <name type="scientific">Mycoplasma seminis</name>
    <dbReference type="NCBI Taxonomy" id="512749"/>
    <lineage>
        <taxon>Bacteria</taxon>
        <taxon>Bacillati</taxon>
        <taxon>Mycoplasmatota</taxon>
        <taxon>Mollicutes</taxon>
        <taxon>Mycoplasmataceae</taxon>
        <taxon>Mycoplasma</taxon>
    </lineage>
</organism>
<dbReference type="InterPro" id="IPR005359">
    <property type="entry name" value="UPF0154"/>
</dbReference>
<accession>A0ABY9HCN2</accession>
<gene>
    <name evidence="7" type="ORF">Q8852_02285</name>
</gene>
<dbReference type="Pfam" id="PF03672">
    <property type="entry name" value="UPF0154"/>
    <property type="match status" value="1"/>
</dbReference>
<evidence type="ECO:0000313" key="7">
    <source>
        <dbReference type="EMBL" id="WLP85950.1"/>
    </source>
</evidence>